<name>A0A430HUJ5_9CORY</name>
<keyword evidence="3" id="KW-1185">Reference proteome</keyword>
<dbReference type="Proteomes" id="UP000274907">
    <property type="component" value="Unassembled WGS sequence"/>
</dbReference>
<feature type="compositionally biased region" description="Basic and acidic residues" evidence="1">
    <location>
        <begin position="53"/>
        <end position="69"/>
    </location>
</feature>
<comment type="caution">
    <text evidence="2">The sequence shown here is derived from an EMBL/GenBank/DDBJ whole genome shotgun (WGS) entry which is preliminary data.</text>
</comment>
<sequence>MSSAPRQSRRRVVRPSDAPDIDREADRAGAGFWNAGSADGDREVLLDPEAEETVPREEFLRQERPPHYS</sequence>
<evidence type="ECO:0000256" key="1">
    <source>
        <dbReference type="SAM" id="MobiDB-lite"/>
    </source>
</evidence>
<accession>A0A430HUJ5</accession>
<dbReference type="OrthoDB" id="4427780at2"/>
<dbReference type="EMBL" id="RXHJ01000026">
    <property type="protein sequence ID" value="RSZ61260.1"/>
    <property type="molecule type" value="Genomic_DNA"/>
</dbReference>
<evidence type="ECO:0000313" key="3">
    <source>
        <dbReference type="Proteomes" id="UP000274907"/>
    </source>
</evidence>
<dbReference type="AlphaFoldDB" id="A0A430HUJ5"/>
<gene>
    <name evidence="2" type="ORF">EAH68_14010</name>
</gene>
<protein>
    <submittedName>
        <fullName evidence="2">Uncharacterized protein</fullName>
    </submittedName>
</protein>
<dbReference type="RefSeq" id="WP_126121960.1">
    <property type="nucleotide sequence ID" value="NZ_RXHJ01000026.1"/>
</dbReference>
<feature type="region of interest" description="Disordered" evidence="1">
    <location>
        <begin position="1"/>
        <end position="69"/>
    </location>
</feature>
<reference evidence="2 3" key="1">
    <citation type="submission" date="2018-12" db="EMBL/GenBank/DDBJ databases">
        <title>YIM 101343 draft genome.</title>
        <authorList>
            <person name="Chen X."/>
        </authorList>
    </citation>
    <scope>NUCLEOTIDE SEQUENCE [LARGE SCALE GENOMIC DNA]</scope>
    <source>
        <strain evidence="2 3">YIM 101343</strain>
    </source>
</reference>
<organism evidence="2 3">
    <name type="scientific">Corynebacterium hylobatis</name>
    <dbReference type="NCBI Taxonomy" id="1859290"/>
    <lineage>
        <taxon>Bacteria</taxon>
        <taxon>Bacillati</taxon>
        <taxon>Actinomycetota</taxon>
        <taxon>Actinomycetes</taxon>
        <taxon>Mycobacteriales</taxon>
        <taxon>Corynebacteriaceae</taxon>
        <taxon>Corynebacterium</taxon>
    </lineage>
</organism>
<proteinExistence type="predicted"/>
<evidence type="ECO:0000313" key="2">
    <source>
        <dbReference type="EMBL" id="RSZ61260.1"/>
    </source>
</evidence>